<dbReference type="Proteomes" id="UP000280960">
    <property type="component" value="Chromosome"/>
</dbReference>
<feature type="binding site" evidence="5">
    <location>
        <begin position="230"/>
        <end position="233"/>
    </location>
    <ligand>
        <name>dihydroxyacetone phosphate</name>
        <dbReference type="ChEBI" id="CHEBI:57642"/>
    </ligand>
</feature>
<dbReference type="GO" id="GO:0030388">
    <property type="term" value="P:fructose 1,6-bisphosphate metabolic process"/>
    <property type="evidence" value="ECO:0007669"/>
    <property type="project" value="InterPro"/>
</dbReference>
<feature type="binding site" evidence="5">
    <location>
        <begin position="209"/>
        <end position="211"/>
    </location>
    <ligand>
        <name>dihydroxyacetone phosphate</name>
        <dbReference type="ChEBI" id="CHEBI:57642"/>
    </ligand>
</feature>
<dbReference type="PIRSF" id="PIRSF001359">
    <property type="entry name" value="F_bP_aldolase_II"/>
    <property type="match status" value="1"/>
</dbReference>
<dbReference type="Gene3D" id="3.20.20.70">
    <property type="entry name" value="Aldolase class I"/>
    <property type="match status" value="1"/>
</dbReference>
<reference evidence="7 8" key="1">
    <citation type="submission" date="2018-10" db="EMBL/GenBank/DDBJ databases">
        <authorList>
            <person name="Zhang X."/>
        </authorList>
    </citation>
    <scope>NUCLEOTIDE SEQUENCE [LARGE SCALE GENOMIC DNA]</scope>
    <source>
        <strain evidence="7 8">SK-G1</strain>
    </source>
</reference>
<proteinExistence type="predicted"/>
<gene>
    <name evidence="7" type="primary">fba</name>
    <name evidence="7" type="ORF">D2962_12685</name>
</gene>
<dbReference type="NCBIfam" id="NF006626">
    <property type="entry name" value="PRK09195.1"/>
    <property type="match status" value="1"/>
</dbReference>
<name>A0A3G2R7F1_9FIRM</name>
<dbReference type="InterPro" id="IPR013785">
    <property type="entry name" value="Aldolase_TIM"/>
</dbReference>
<dbReference type="AlphaFoldDB" id="A0A3G2R7F1"/>
<dbReference type="RefSeq" id="WP_122015178.1">
    <property type="nucleotide sequence ID" value="NZ_CP033169.1"/>
</dbReference>
<evidence type="ECO:0000256" key="5">
    <source>
        <dbReference type="PIRSR" id="PIRSR001359-2"/>
    </source>
</evidence>
<feature type="binding site" evidence="6">
    <location>
        <position position="104"/>
    </location>
    <ligand>
        <name>Zn(2+)</name>
        <dbReference type="ChEBI" id="CHEBI:29105"/>
        <label>2</label>
    </ligand>
</feature>
<dbReference type="PANTHER" id="PTHR30304">
    <property type="entry name" value="D-TAGATOSE-1,6-BISPHOSPHATE ALDOLASE"/>
    <property type="match status" value="1"/>
</dbReference>
<feature type="binding site" evidence="6">
    <location>
        <position position="83"/>
    </location>
    <ligand>
        <name>Zn(2+)</name>
        <dbReference type="ChEBI" id="CHEBI:29105"/>
        <label>1</label>
        <note>catalytic</note>
    </ligand>
</feature>
<dbReference type="InterPro" id="IPR000771">
    <property type="entry name" value="FBA_II"/>
</dbReference>
<evidence type="ECO:0000256" key="4">
    <source>
        <dbReference type="PIRSR" id="PIRSR001359-1"/>
    </source>
</evidence>
<sequence length="285" mass="30912">MPLVSSKIMLTAAQRGHYAIAAFNIHNLETLKAVVETAREERAPVILQATPGTCRHAGVNFLHAMAKTAALEADIPIALHLDHGDDVELAFKCIDGGFTSIMVDGSKLPFEQNVEMVRKVIDYARPRGVQVEAELGRVGGVEEELSVSEYEAAMTEPEKAAEYVERTGVDSLAVAIGTAHGMYKGEPKLDFERLEKIKNLVAVPLVLHGCSGVPDDMVKKAITLGICKINIATDIKIAFAGALLDYFKDNPKEVDPRKYFKPAQDAVKDVVKSKIRLAGSCDKAV</sequence>
<evidence type="ECO:0000256" key="6">
    <source>
        <dbReference type="PIRSR" id="PIRSR001359-3"/>
    </source>
</evidence>
<dbReference type="InterPro" id="IPR011289">
    <property type="entry name" value="Fruc_bis_ald_class-2"/>
</dbReference>
<dbReference type="PANTHER" id="PTHR30304:SF0">
    <property type="entry name" value="D-TAGATOSE-1,6-BISPHOSPHATE ALDOLASE SUBUNIT GATY-RELATED"/>
    <property type="match status" value="1"/>
</dbReference>
<protein>
    <submittedName>
        <fullName evidence="7">Class II fructose-1,6-bisphosphate aldolase</fullName>
        <ecNumber evidence="7">4.1.2.13</ecNumber>
    </submittedName>
</protein>
<feature type="binding site" evidence="6">
    <location>
        <position position="180"/>
    </location>
    <ligand>
        <name>Zn(2+)</name>
        <dbReference type="ChEBI" id="CHEBI:29105"/>
        <label>1</label>
        <note>catalytic</note>
    </ligand>
</feature>
<dbReference type="EC" id="4.1.2.13" evidence="7"/>
<dbReference type="PROSITE" id="PS00806">
    <property type="entry name" value="ALDOLASE_CLASS_II_2"/>
    <property type="match status" value="1"/>
</dbReference>
<accession>A0A3G2R7F1</accession>
<dbReference type="GO" id="GO:0006096">
    <property type="term" value="P:glycolytic process"/>
    <property type="evidence" value="ECO:0007669"/>
    <property type="project" value="InterPro"/>
</dbReference>
<feature type="binding site" evidence="6">
    <location>
        <position position="134"/>
    </location>
    <ligand>
        <name>Zn(2+)</name>
        <dbReference type="ChEBI" id="CHEBI:29105"/>
        <label>2</label>
    </ligand>
</feature>
<dbReference type="NCBIfam" id="TIGR00167">
    <property type="entry name" value="cbbA"/>
    <property type="match status" value="1"/>
</dbReference>
<keyword evidence="3 7" id="KW-0456">Lyase</keyword>
<keyword evidence="8" id="KW-1185">Reference proteome</keyword>
<dbReference type="Pfam" id="PF01116">
    <property type="entry name" value="F_bP_aldolase"/>
    <property type="match status" value="1"/>
</dbReference>
<dbReference type="EMBL" id="CP033169">
    <property type="protein sequence ID" value="AYO31339.1"/>
    <property type="molecule type" value="Genomic_DNA"/>
</dbReference>
<dbReference type="GO" id="GO:0008270">
    <property type="term" value="F:zinc ion binding"/>
    <property type="evidence" value="ECO:0007669"/>
    <property type="project" value="InterPro"/>
</dbReference>
<evidence type="ECO:0000313" key="8">
    <source>
        <dbReference type="Proteomes" id="UP000280960"/>
    </source>
</evidence>
<dbReference type="KEGG" id="bacg:D2962_12685"/>
<evidence type="ECO:0000256" key="2">
    <source>
        <dbReference type="ARBA" id="ARBA00022833"/>
    </source>
</evidence>
<feature type="active site" description="Proton donor" evidence="4">
    <location>
        <position position="82"/>
    </location>
</feature>
<feature type="binding site" evidence="5">
    <location>
        <position position="181"/>
    </location>
    <ligand>
        <name>dihydroxyacetone phosphate</name>
        <dbReference type="ChEBI" id="CHEBI:57642"/>
    </ligand>
</feature>
<comment type="cofactor">
    <cofactor evidence="6">
        <name>Zn(2+)</name>
        <dbReference type="ChEBI" id="CHEBI:29105"/>
    </cofactor>
    <text evidence="6">Binds 2 Zn(2+) ions per subunit. One is catalytic and the other provides a structural contribution.</text>
</comment>
<keyword evidence="2 6" id="KW-0862">Zinc</keyword>
<organism evidence="7 8">
    <name type="scientific">Biomaibacter acetigenes</name>
    <dbReference type="NCBI Taxonomy" id="2316383"/>
    <lineage>
        <taxon>Bacteria</taxon>
        <taxon>Bacillati</taxon>
        <taxon>Bacillota</taxon>
        <taxon>Clostridia</taxon>
        <taxon>Thermosediminibacterales</taxon>
        <taxon>Tepidanaerobacteraceae</taxon>
        <taxon>Biomaibacter</taxon>
    </lineage>
</organism>
<keyword evidence="1 6" id="KW-0479">Metal-binding</keyword>
<dbReference type="CDD" id="cd00947">
    <property type="entry name" value="TBP_aldolase_IIB"/>
    <property type="match status" value="1"/>
</dbReference>
<dbReference type="SUPFAM" id="SSF51569">
    <property type="entry name" value="Aldolase"/>
    <property type="match status" value="1"/>
</dbReference>
<evidence type="ECO:0000313" key="7">
    <source>
        <dbReference type="EMBL" id="AYO31339.1"/>
    </source>
</evidence>
<evidence type="ECO:0000256" key="1">
    <source>
        <dbReference type="ARBA" id="ARBA00022723"/>
    </source>
</evidence>
<dbReference type="NCBIfam" id="NF009374">
    <property type="entry name" value="PRK12737.1"/>
    <property type="match status" value="1"/>
</dbReference>
<evidence type="ECO:0000256" key="3">
    <source>
        <dbReference type="ARBA" id="ARBA00023239"/>
    </source>
</evidence>
<dbReference type="InterPro" id="IPR050246">
    <property type="entry name" value="Class_II_FBP_aldolase"/>
</dbReference>
<feature type="binding site" evidence="6">
    <location>
        <position position="208"/>
    </location>
    <ligand>
        <name>Zn(2+)</name>
        <dbReference type="ChEBI" id="CHEBI:29105"/>
        <label>1</label>
        <note>catalytic</note>
    </ligand>
</feature>
<dbReference type="NCBIfam" id="TIGR01859">
    <property type="entry name" value="fruc_bis_ald"/>
    <property type="match status" value="1"/>
</dbReference>
<dbReference type="GO" id="GO:0004332">
    <property type="term" value="F:fructose-bisphosphate aldolase activity"/>
    <property type="evidence" value="ECO:0007669"/>
    <property type="project" value="UniProtKB-EC"/>
</dbReference>